<comment type="caution">
    <text evidence="3">The sequence shown here is derived from an EMBL/GenBank/DDBJ whole genome shotgun (WGS) entry which is preliminary data.</text>
</comment>
<evidence type="ECO:0000256" key="1">
    <source>
        <dbReference type="SAM" id="SignalP"/>
    </source>
</evidence>
<dbReference type="STRING" id="763034.HMPREF9446_01759"/>
<feature type="signal peptide" evidence="1">
    <location>
        <begin position="1"/>
        <end position="22"/>
    </location>
</feature>
<reference evidence="3 4" key="1">
    <citation type="submission" date="2011-02" db="EMBL/GenBank/DDBJ databases">
        <authorList>
            <person name="Weinstock G."/>
            <person name="Sodergren E."/>
            <person name="Clifton S."/>
            <person name="Fulton L."/>
            <person name="Fulton B."/>
            <person name="Courtney L."/>
            <person name="Fronick C."/>
            <person name="Harrison M."/>
            <person name="Strong C."/>
            <person name="Farmer C."/>
            <person name="Delahaunty K."/>
            <person name="Markovic C."/>
            <person name="Hall O."/>
            <person name="Minx P."/>
            <person name="Tomlinson C."/>
            <person name="Mitreva M."/>
            <person name="Hou S."/>
            <person name="Chen J."/>
            <person name="Wollam A."/>
            <person name="Pepin K.H."/>
            <person name="Johnson M."/>
            <person name="Bhonagiri V."/>
            <person name="Zhang X."/>
            <person name="Suruliraj S."/>
            <person name="Warren W."/>
            <person name="Chinwalla A."/>
            <person name="Mardis E.R."/>
            <person name="Wilson R.K."/>
        </authorList>
    </citation>
    <scope>NUCLEOTIDE SEQUENCE [LARGE SCALE GENOMIC DNA]</scope>
    <source>
        <strain evidence="3 4">YIT 12057</strain>
    </source>
</reference>
<sequence>MRNLTQLLFALFCLCLPAMLHAQDKDDSKYLAGAVPEVDGKVVFTKEFSIPGMSQDEIYNRIYGWMEARLKQNENISRIVFSDKEKGQIVGTGDEWIVFSSTALSLDRTKILYQLTATCQPEKCTLEVEKIRFNYREGKEKYTAEEWITDKYALNKAQTKLVRGLAKWRRKTVDFVDELALGATEALSAATANAPAEEKKEEKTVEKSVINSGPIVIAPKKQVTIESAQSQPAANNNVISGTESNTGAGMPNAQVIVPSVQVKKPAALVPANKAQQQAYKEVAPDQLSADAIQTGAGRLVIVIGEDPFNMTMMTANSGGSLGKVNGKPVIFSILSPDQPYEQIEKAENYIIRFYPTGQTEPTVILECKKLPSPATMEGMPRTYVGEILKAMVK</sequence>
<dbReference type="RefSeq" id="WP_009125041.1">
    <property type="nucleotide sequence ID" value="NZ_GL882629.1"/>
</dbReference>
<dbReference type="Pfam" id="PF14730">
    <property type="entry name" value="DUF4468"/>
    <property type="match status" value="1"/>
</dbReference>
<evidence type="ECO:0000259" key="2">
    <source>
        <dbReference type="Pfam" id="PF14730"/>
    </source>
</evidence>
<dbReference type="GeneID" id="86049382"/>
<name>F3PSP7_9BACE</name>
<dbReference type="EMBL" id="AFBN01000032">
    <property type="protein sequence ID" value="EGF57332.1"/>
    <property type="molecule type" value="Genomic_DNA"/>
</dbReference>
<dbReference type="Gene3D" id="3.30.530.80">
    <property type="match status" value="1"/>
</dbReference>
<protein>
    <recommendedName>
        <fullName evidence="2">DUF4468 domain-containing protein</fullName>
    </recommendedName>
</protein>
<dbReference type="eggNOG" id="COG1853">
    <property type="taxonomic scope" value="Bacteria"/>
</dbReference>
<gene>
    <name evidence="3" type="ORF">HMPREF9446_01759</name>
</gene>
<dbReference type="AlphaFoldDB" id="F3PSP7"/>
<dbReference type="InterPro" id="IPR027823">
    <property type="entry name" value="DUF4468"/>
</dbReference>
<feature type="chain" id="PRO_5003305839" description="DUF4468 domain-containing protein" evidence="1">
    <location>
        <begin position="23"/>
        <end position="393"/>
    </location>
</feature>
<accession>F3PSP7</accession>
<evidence type="ECO:0000313" key="4">
    <source>
        <dbReference type="Proteomes" id="UP000003416"/>
    </source>
</evidence>
<keyword evidence="4" id="KW-1185">Reference proteome</keyword>
<organism evidence="3 4">
    <name type="scientific">Bacteroides fluxus YIT 12057</name>
    <dbReference type="NCBI Taxonomy" id="763034"/>
    <lineage>
        <taxon>Bacteria</taxon>
        <taxon>Pseudomonadati</taxon>
        <taxon>Bacteroidota</taxon>
        <taxon>Bacteroidia</taxon>
        <taxon>Bacteroidales</taxon>
        <taxon>Bacteroidaceae</taxon>
        <taxon>Bacteroides</taxon>
    </lineage>
</organism>
<dbReference type="Proteomes" id="UP000003416">
    <property type="component" value="Unassembled WGS sequence"/>
</dbReference>
<keyword evidence="1" id="KW-0732">Signal</keyword>
<feature type="domain" description="DUF4468" evidence="2">
    <location>
        <begin position="44"/>
        <end position="133"/>
    </location>
</feature>
<dbReference type="CDD" id="cd12190">
    <property type="entry name" value="Bacova_04320_like"/>
    <property type="match status" value="1"/>
</dbReference>
<proteinExistence type="predicted"/>
<evidence type="ECO:0000313" key="3">
    <source>
        <dbReference type="EMBL" id="EGF57332.1"/>
    </source>
</evidence>
<dbReference type="HOGENOM" id="CLU_046385_0_0_10"/>